<keyword evidence="3" id="KW-1185">Reference proteome</keyword>
<sequence>MHPKTTLWTYGAINTHVPCTPKAREPKHFQKKPFGGQRGFSRSVSISRSYKPSFQVEGQGNHGESLEKRLLCKAREQIQLKRLRRRRISGISDAIKAEHHQLRRISIDFHQGSSIEARRTPIGVLSRRAQFGVVVLQDSQRQRAKETHKHSMAKKRFNESRKSTIQNTSALTAHSMRSEHSSSSLEHKSSNKSKRSGKSTPDSFVYSDSDSNEDE</sequence>
<accession>A0A843XKX5</accession>
<comment type="caution">
    <text evidence="2">The sequence shown here is derived from an EMBL/GenBank/DDBJ whole genome shotgun (WGS) entry which is preliminary data.</text>
</comment>
<feature type="compositionally biased region" description="Basic residues" evidence="1">
    <location>
        <begin position="146"/>
        <end position="155"/>
    </location>
</feature>
<reference evidence="2" key="1">
    <citation type="submission" date="2017-07" db="EMBL/GenBank/DDBJ databases">
        <title>Taro Niue Genome Assembly and Annotation.</title>
        <authorList>
            <person name="Atibalentja N."/>
            <person name="Keating K."/>
            <person name="Fields C.J."/>
        </authorList>
    </citation>
    <scope>NUCLEOTIDE SEQUENCE</scope>
    <source>
        <strain evidence="2">Niue_2</strain>
        <tissue evidence="2">Leaf</tissue>
    </source>
</reference>
<name>A0A843XKX5_COLES</name>
<evidence type="ECO:0000256" key="1">
    <source>
        <dbReference type="SAM" id="MobiDB-lite"/>
    </source>
</evidence>
<feature type="non-terminal residue" evidence="2">
    <location>
        <position position="1"/>
    </location>
</feature>
<feature type="region of interest" description="Disordered" evidence="1">
    <location>
        <begin position="138"/>
        <end position="215"/>
    </location>
</feature>
<feature type="compositionally biased region" description="Basic and acidic residues" evidence="1">
    <location>
        <begin position="176"/>
        <end position="189"/>
    </location>
</feature>
<gene>
    <name evidence="2" type="ORF">Taro_053317</name>
</gene>
<dbReference type="AlphaFoldDB" id="A0A843XKX5"/>
<evidence type="ECO:0000313" key="2">
    <source>
        <dbReference type="EMBL" id="MQM20299.1"/>
    </source>
</evidence>
<evidence type="ECO:0000313" key="3">
    <source>
        <dbReference type="Proteomes" id="UP000652761"/>
    </source>
</evidence>
<dbReference type="EMBL" id="NMUH01009694">
    <property type="protein sequence ID" value="MQM20299.1"/>
    <property type="molecule type" value="Genomic_DNA"/>
</dbReference>
<feature type="compositionally biased region" description="Polar residues" evidence="1">
    <location>
        <begin position="200"/>
        <end position="209"/>
    </location>
</feature>
<feature type="compositionally biased region" description="Polar residues" evidence="1">
    <location>
        <begin position="163"/>
        <end position="172"/>
    </location>
</feature>
<dbReference type="Proteomes" id="UP000652761">
    <property type="component" value="Unassembled WGS sequence"/>
</dbReference>
<proteinExistence type="predicted"/>
<organism evidence="2 3">
    <name type="scientific">Colocasia esculenta</name>
    <name type="common">Wild taro</name>
    <name type="synonym">Arum esculentum</name>
    <dbReference type="NCBI Taxonomy" id="4460"/>
    <lineage>
        <taxon>Eukaryota</taxon>
        <taxon>Viridiplantae</taxon>
        <taxon>Streptophyta</taxon>
        <taxon>Embryophyta</taxon>
        <taxon>Tracheophyta</taxon>
        <taxon>Spermatophyta</taxon>
        <taxon>Magnoliopsida</taxon>
        <taxon>Liliopsida</taxon>
        <taxon>Araceae</taxon>
        <taxon>Aroideae</taxon>
        <taxon>Colocasieae</taxon>
        <taxon>Colocasia</taxon>
    </lineage>
</organism>
<protein>
    <submittedName>
        <fullName evidence="2">Uncharacterized protein</fullName>
    </submittedName>
</protein>